<dbReference type="InterPro" id="IPR051217">
    <property type="entry name" value="Insect_Cuticle_Struc_Prot"/>
</dbReference>
<feature type="compositionally biased region" description="Polar residues" evidence="3">
    <location>
        <begin position="145"/>
        <end position="160"/>
    </location>
</feature>
<dbReference type="GO" id="GO:0031012">
    <property type="term" value="C:extracellular matrix"/>
    <property type="evidence" value="ECO:0007669"/>
    <property type="project" value="TreeGrafter"/>
</dbReference>
<dbReference type="STRING" id="610380.E2BDE6"/>
<evidence type="ECO:0000256" key="3">
    <source>
        <dbReference type="SAM" id="MobiDB-lite"/>
    </source>
</evidence>
<evidence type="ECO:0000313" key="4">
    <source>
        <dbReference type="EMBL" id="EFN86258.1"/>
    </source>
</evidence>
<dbReference type="PROSITE" id="PS00233">
    <property type="entry name" value="CHIT_BIND_RR_1"/>
    <property type="match status" value="1"/>
</dbReference>
<dbReference type="InterPro" id="IPR000618">
    <property type="entry name" value="Insect_cuticle"/>
</dbReference>
<dbReference type="InterPro" id="IPR031311">
    <property type="entry name" value="CHIT_BIND_RR_consensus"/>
</dbReference>
<protein>
    <submittedName>
        <fullName evidence="4">Cuticle protein</fullName>
    </submittedName>
</protein>
<feature type="compositionally biased region" description="Basic residues" evidence="3">
    <location>
        <begin position="172"/>
        <end position="181"/>
    </location>
</feature>
<keyword evidence="5" id="KW-1185">Reference proteome</keyword>
<dbReference type="GO" id="GO:0042302">
    <property type="term" value="F:structural constituent of cuticle"/>
    <property type="evidence" value="ECO:0007669"/>
    <property type="project" value="UniProtKB-UniRule"/>
</dbReference>
<dbReference type="GO" id="GO:0005615">
    <property type="term" value="C:extracellular space"/>
    <property type="evidence" value="ECO:0007669"/>
    <property type="project" value="TreeGrafter"/>
</dbReference>
<dbReference type="PANTHER" id="PTHR12236">
    <property type="entry name" value="STRUCTURAL CONTITUENT OF CUTICLE"/>
    <property type="match status" value="1"/>
</dbReference>
<name>E2BDE6_HARSA</name>
<sequence length="187" mass="20904">MASGESRSFGGECGSRGLIAGVKGIGIMMTSKLILSVLLLATLLLVNAKSAGHAHSFQHFHGPVMGDDQEVIWRDDDGRHHEDYVAHPHYAFSYGVEDRRTGDYHGQKEYRDGTEVFGEYTVKDADGNIRTVKYRAGKDGFHAQVHNSHQSGNPVQQHYNSPPSHPPPPSPPHHHHHHHHHQPEEYH</sequence>
<dbReference type="OrthoDB" id="6510765at2759"/>
<dbReference type="EMBL" id="GL447620">
    <property type="protein sequence ID" value="EFN86258.1"/>
    <property type="molecule type" value="Genomic_DNA"/>
</dbReference>
<dbReference type="PhylomeDB" id="E2BDE6"/>
<dbReference type="PROSITE" id="PS51155">
    <property type="entry name" value="CHIT_BIND_RR_2"/>
    <property type="match status" value="1"/>
</dbReference>
<reference evidence="4 5" key="1">
    <citation type="journal article" date="2010" name="Science">
        <title>Genomic comparison of the ants Camponotus floridanus and Harpegnathos saltator.</title>
        <authorList>
            <person name="Bonasio R."/>
            <person name="Zhang G."/>
            <person name="Ye C."/>
            <person name="Mutti N.S."/>
            <person name="Fang X."/>
            <person name="Qin N."/>
            <person name="Donahue G."/>
            <person name="Yang P."/>
            <person name="Li Q."/>
            <person name="Li C."/>
            <person name="Zhang P."/>
            <person name="Huang Z."/>
            <person name="Berger S.L."/>
            <person name="Reinberg D."/>
            <person name="Wang J."/>
            <person name="Liebig J."/>
        </authorList>
    </citation>
    <scope>NUCLEOTIDE SEQUENCE [LARGE SCALE GENOMIC DNA]</scope>
    <source>
        <strain evidence="4 5">R22 G/1</strain>
    </source>
</reference>
<gene>
    <name evidence="4" type="ORF">EAI_15342</name>
</gene>
<accession>E2BDE6</accession>
<organism evidence="5">
    <name type="scientific">Harpegnathos saltator</name>
    <name type="common">Jerdon's jumping ant</name>
    <dbReference type="NCBI Taxonomy" id="610380"/>
    <lineage>
        <taxon>Eukaryota</taxon>
        <taxon>Metazoa</taxon>
        <taxon>Ecdysozoa</taxon>
        <taxon>Arthropoda</taxon>
        <taxon>Hexapoda</taxon>
        <taxon>Insecta</taxon>
        <taxon>Pterygota</taxon>
        <taxon>Neoptera</taxon>
        <taxon>Endopterygota</taxon>
        <taxon>Hymenoptera</taxon>
        <taxon>Apocrita</taxon>
        <taxon>Aculeata</taxon>
        <taxon>Formicoidea</taxon>
        <taxon>Formicidae</taxon>
        <taxon>Ponerinae</taxon>
        <taxon>Ponerini</taxon>
        <taxon>Harpegnathos</taxon>
    </lineage>
</organism>
<dbReference type="AlphaFoldDB" id="E2BDE6"/>
<dbReference type="InParanoid" id="E2BDE6"/>
<evidence type="ECO:0000256" key="2">
    <source>
        <dbReference type="PROSITE-ProRule" id="PRU00497"/>
    </source>
</evidence>
<dbReference type="PANTHER" id="PTHR12236:SF95">
    <property type="entry name" value="CUTICULAR PROTEIN 76BD, ISOFORM C-RELATED"/>
    <property type="match status" value="1"/>
</dbReference>
<dbReference type="Pfam" id="PF00379">
    <property type="entry name" value="Chitin_bind_4"/>
    <property type="match status" value="1"/>
</dbReference>
<keyword evidence="1 2" id="KW-0193">Cuticle</keyword>
<feature type="region of interest" description="Disordered" evidence="3">
    <location>
        <begin position="144"/>
        <end position="187"/>
    </location>
</feature>
<evidence type="ECO:0000313" key="5">
    <source>
        <dbReference type="Proteomes" id="UP000008237"/>
    </source>
</evidence>
<evidence type="ECO:0000256" key="1">
    <source>
        <dbReference type="ARBA" id="ARBA00022460"/>
    </source>
</evidence>
<dbReference type="KEGG" id="hst:105181584"/>
<dbReference type="Proteomes" id="UP000008237">
    <property type="component" value="Unassembled WGS sequence"/>
</dbReference>
<proteinExistence type="predicted"/>